<dbReference type="Proteomes" id="UP000436858">
    <property type="component" value="Unassembled WGS sequence"/>
</dbReference>
<evidence type="ECO:0000313" key="10">
    <source>
        <dbReference type="Proteomes" id="UP000095541"/>
    </source>
</evidence>
<proteinExistence type="predicted"/>
<accession>A0A139KT28</accession>
<evidence type="ECO:0000313" key="15">
    <source>
        <dbReference type="Proteomes" id="UP000782901"/>
    </source>
</evidence>
<reference evidence="12 13" key="3">
    <citation type="journal article" date="2019" name="Nat. Med.">
        <title>A library of human gut bacterial isolates paired with longitudinal multiomics data enables mechanistic microbiome research.</title>
        <authorList>
            <person name="Poyet M."/>
            <person name="Groussin M."/>
            <person name="Gibbons S.M."/>
            <person name="Avila-Pacheco J."/>
            <person name="Jiang X."/>
            <person name="Kearney S.M."/>
            <person name="Perrotta A.R."/>
            <person name="Berdy B."/>
            <person name="Zhao S."/>
            <person name="Lieberman T.D."/>
            <person name="Swanson P.K."/>
            <person name="Smith M."/>
            <person name="Roesemann S."/>
            <person name="Alexander J.E."/>
            <person name="Rich S.A."/>
            <person name="Livny J."/>
            <person name="Vlamakis H."/>
            <person name="Clish C."/>
            <person name="Bullock K."/>
            <person name="Deik A."/>
            <person name="Scott J."/>
            <person name="Pierce K.A."/>
            <person name="Xavier R.J."/>
            <person name="Alm E.J."/>
        </authorList>
    </citation>
    <scope>NUCLEOTIDE SEQUENCE [LARGE SCALE GENOMIC DNA]</scope>
    <source>
        <strain evidence="5 12">BIOML-A162</strain>
        <strain evidence="4 13">BIOML-A165</strain>
    </source>
</reference>
<evidence type="ECO:0000313" key="2">
    <source>
        <dbReference type="EMBL" id="BCA50240.1"/>
    </source>
</evidence>
<dbReference type="EMBL" id="CP083685">
    <property type="protein sequence ID" value="UYU90302.1"/>
    <property type="molecule type" value="Genomic_DNA"/>
</dbReference>
<evidence type="ECO:0000313" key="8">
    <source>
        <dbReference type="EMBL" id="UYU67776.1"/>
    </source>
</evidence>
<evidence type="ECO:0000313" key="7">
    <source>
        <dbReference type="EMBL" id="RHL61234.1"/>
    </source>
</evidence>
<dbReference type="RefSeq" id="WP_011107465.1">
    <property type="nucleotide sequence ID" value="NZ_AP022660.1"/>
</dbReference>
<dbReference type="AlphaFoldDB" id="A0A139KT28"/>
<dbReference type="PROSITE" id="PS51257">
    <property type="entry name" value="PROKAR_LIPOPROTEIN"/>
    <property type="match status" value="1"/>
</dbReference>
<evidence type="ECO:0000313" key="3">
    <source>
        <dbReference type="EMBL" id="CUP78664.1"/>
    </source>
</evidence>
<feature type="signal peptide" evidence="1">
    <location>
        <begin position="1"/>
        <end position="21"/>
    </location>
</feature>
<feature type="chain" id="PRO_5014531136" evidence="1">
    <location>
        <begin position="22"/>
        <end position="144"/>
    </location>
</feature>
<dbReference type="Proteomes" id="UP000782901">
    <property type="component" value="Unassembled WGS sequence"/>
</dbReference>
<dbReference type="Proteomes" id="UP001162960">
    <property type="component" value="Chromosome"/>
</dbReference>
<organism evidence="6 15">
    <name type="scientific">Bacteroides thetaiotaomicron</name>
    <dbReference type="NCBI Taxonomy" id="818"/>
    <lineage>
        <taxon>Bacteria</taxon>
        <taxon>Pseudomonadati</taxon>
        <taxon>Bacteroidota</taxon>
        <taxon>Bacteroidia</taxon>
        <taxon>Bacteroidales</taxon>
        <taxon>Bacteroidaceae</taxon>
        <taxon>Bacteroides</taxon>
    </lineage>
</organism>
<keyword evidence="2" id="KW-0449">Lipoprotein</keyword>
<dbReference type="OMA" id="QNALDWP"/>
<dbReference type="GeneID" id="60926785"/>
<evidence type="ECO:0000313" key="9">
    <source>
        <dbReference type="EMBL" id="UYU90302.1"/>
    </source>
</evidence>
<evidence type="ECO:0000313" key="12">
    <source>
        <dbReference type="Proteomes" id="UP000436858"/>
    </source>
</evidence>
<reference evidence="3 10" key="1">
    <citation type="submission" date="2015-09" db="EMBL/GenBank/DDBJ databases">
        <authorList>
            <consortium name="Pathogen Informatics"/>
        </authorList>
    </citation>
    <scope>NUCLEOTIDE SEQUENCE [LARGE SCALE GENOMIC DNA]</scope>
    <source>
        <strain evidence="3 10">2789STDY5834945</strain>
    </source>
</reference>
<dbReference type="EMBL" id="QROV01000007">
    <property type="protein sequence ID" value="RHL61234.1"/>
    <property type="molecule type" value="Genomic_DNA"/>
</dbReference>
<dbReference type="Proteomes" id="UP001156218">
    <property type="component" value="Chromosome"/>
</dbReference>
<evidence type="ECO:0000313" key="6">
    <source>
        <dbReference type="EMBL" id="MBS5412152.1"/>
    </source>
</evidence>
<dbReference type="EMBL" id="WCSB01000031">
    <property type="protein sequence ID" value="KAB4448221.1"/>
    <property type="molecule type" value="Genomic_DNA"/>
</dbReference>
<evidence type="ECO:0000313" key="5">
    <source>
        <dbReference type="EMBL" id="KAB4480853.1"/>
    </source>
</evidence>
<dbReference type="Gene3D" id="2.40.128.640">
    <property type="match status" value="1"/>
</dbReference>
<evidence type="ECO:0000256" key="1">
    <source>
        <dbReference type="SAM" id="SignalP"/>
    </source>
</evidence>
<dbReference type="Proteomes" id="UP000095541">
    <property type="component" value="Unassembled WGS sequence"/>
</dbReference>
<dbReference type="PATRIC" id="fig|818.29.peg.988"/>
<dbReference type="InterPro" id="IPR007298">
    <property type="entry name" value="Cu-R_lipoprotein_NlpE"/>
</dbReference>
<evidence type="ECO:0000313" key="11">
    <source>
        <dbReference type="Proteomes" id="UP000283616"/>
    </source>
</evidence>
<name>A0A139KT28_BACT4</name>
<gene>
    <name evidence="3" type="primary">nlpE</name>
    <name evidence="2" type="ORF">BatF92_21820</name>
    <name evidence="7" type="ORF">DW011_08410</name>
    <name evidence="3" type="ORF">ERS852557_01666</name>
    <name evidence="5" type="ORF">GAN91_14710</name>
    <name evidence="4" type="ORF">GAN93_22265</name>
    <name evidence="6" type="ORF">KHY35_15800</name>
    <name evidence="8" type="ORF">KQP68_05730</name>
    <name evidence="9" type="ORF">KQP74_20560</name>
</gene>
<evidence type="ECO:0000313" key="13">
    <source>
        <dbReference type="Proteomes" id="UP000460317"/>
    </source>
</evidence>
<keyword evidence="1" id="KW-0732">Signal</keyword>
<dbReference type="EMBL" id="CZBI01000002">
    <property type="protein sequence ID" value="CUP78664.1"/>
    <property type="molecule type" value="Genomic_DNA"/>
</dbReference>
<evidence type="ECO:0000313" key="16">
    <source>
        <dbReference type="Proteomes" id="UP001156218"/>
    </source>
</evidence>
<dbReference type="EMBL" id="JAGZEE010000024">
    <property type="protein sequence ID" value="MBS5412152.1"/>
    <property type="molecule type" value="Genomic_DNA"/>
</dbReference>
<dbReference type="EMBL" id="CP083680">
    <property type="protein sequence ID" value="UYU67776.1"/>
    <property type="molecule type" value="Genomic_DNA"/>
</dbReference>
<dbReference type="EMBL" id="WCRY01000013">
    <property type="protein sequence ID" value="KAB4480853.1"/>
    <property type="molecule type" value="Genomic_DNA"/>
</dbReference>
<dbReference type="Proteomes" id="UP000500882">
    <property type="component" value="Chromosome"/>
</dbReference>
<evidence type="ECO:0000313" key="14">
    <source>
        <dbReference type="Proteomes" id="UP000500882"/>
    </source>
</evidence>
<protein>
    <submittedName>
        <fullName evidence="4 6">Copper resistance protein NlpE</fullName>
    </submittedName>
    <submittedName>
        <fullName evidence="2">Lipoprotein</fullName>
    </submittedName>
</protein>
<reference evidence="8 16" key="6">
    <citation type="submission" date="2021-06" db="EMBL/GenBank/DDBJ databases">
        <title>Interrogation of the integrated mobile genetic elements in gut-associated Bacteroides with a consensus prediction approach.</title>
        <authorList>
            <person name="Campbell D.E."/>
            <person name="Leigh J.R."/>
            <person name="Kim T."/>
            <person name="England W."/>
            <person name="Whitaker R.J."/>
            <person name="Degnan P.H."/>
        </authorList>
    </citation>
    <scope>NUCLEOTIDE SEQUENCE</scope>
    <source>
        <strain evidence="9">VPI-3443</strain>
        <strain evidence="8 16">WAL8669</strain>
    </source>
</reference>
<dbReference type="Proteomes" id="UP000283616">
    <property type="component" value="Unassembled WGS sequence"/>
</dbReference>
<dbReference type="Pfam" id="PF04170">
    <property type="entry name" value="NlpE"/>
    <property type="match status" value="1"/>
</dbReference>
<reference evidence="7 11" key="2">
    <citation type="submission" date="2018-08" db="EMBL/GenBank/DDBJ databases">
        <title>A genome reference for cultivated species of the human gut microbiota.</title>
        <authorList>
            <person name="Zou Y."/>
            <person name="Xue W."/>
            <person name="Luo G."/>
        </authorList>
    </citation>
    <scope>NUCLEOTIDE SEQUENCE [LARGE SCALE GENOMIC DNA]</scope>
    <source>
        <strain evidence="7 11">AF37-12</strain>
    </source>
</reference>
<dbReference type="Proteomes" id="UP000460317">
    <property type="component" value="Unassembled WGS sequence"/>
</dbReference>
<reference evidence="6" key="5">
    <citation type="submission" date="2021-02" db="EMBL/GenBank/DDBJ databases">
        <title>Infant gut strain persistence is associated with maternal origin, phylogeny, and functional potential including surface adhesion and iron acquisition.</title>
        <authorList>
            <person name="Lou Y.C."/>
        </authorList>
    </citation>
    <scope>NUCLEOTIDE SEQUENCE</scope>
    <source>
        <strain evidence="6">L3_082_243G1_dasL3_082_243G1_maxbin2.maxbin.015s ta_sub</strain>
    </source>
</reference>
<reference evidence="2 14" key="4">
    <citation type="submission" date="2020-02" db="EMBL/GenBank/DDBJ databases">
        <title>Whole-genome sequencing and comparative analysis of the genomes of Bacteroides thetaiotaomicron and Escherichia coli isolated from a healthy resident in Vietnam.</title>
        <authorList>
            <person name="Mohsin M."/>
            <person name="Tanaka K."/>
            <person name="Kawahara R."/>
            <person name="Kondo S."/>
            <person name="Noguchi H."/>
            <person name="Motooka D."/>
            <person name="Nakamura S."/>
            <person name="Khong D.T."/>
            <person name="Nguyen T.N."/>
            <person name="Tran H.T."/>
            <person name="Yamamoto Y."/>
        </authorList>
    </citation>
    <scope>NUCLEOTIDE SEQUENCE [LARGE SCALE GENOMIC DNA]</scope>
    <source>
        <strain evidence="2 14">F9-2</strain>
    </source>
</reference>
<evidence type="ECO:0000313" key="4">
    <source>
        <dbReference type="EMBL" id="KAB4448221.1"/>
    </source>
</evidence>
<dbReference type="EMBL" id="AP022660">
    <property type="protein sequence ID" value="BCA50240.1"/>
    <property type="molecule type" value="Genomic_DNA"/>
</dbReference>
<sequence>MKKVIILACSCFLLAACGNSAKTNNSTSADSTATQVADIHNAETSLDYEGTYKGVFPAADCPGIETTLTLNPDKTFTLHSVYIDRDSSFDEKGTYTLEGNILTLKEEGGEISYYKVEENKVRLLNDDKQEITGALAEHYILNKE</sequence>